<keyword evidence="3" id="KW-0677">Repeat</keyword>
<keyword evidence="5" id="KW-0862">Zinc</keyword>
<evidence type="ECO:0000259" key="9">
    <source>
        <dbReference type="PROSITE" id="PS50157"/>
    </source>
</evidence>
<comment type="caution">
    <text evidence="10">The sequence shown here is derived from an EMBL/GenBank/DDBJ whole genome shotgun (WGS) entry which is preliminary data.</text>
</comment>
<dbReference type="Proteomes" id="UP001142393">
    <property type="component" value="Unassembled WGS sequence"/>
</dbReference>
<evidence type="ECO:0000256" key="2">
    <source>
        <dbReference type="ARBA" id="ARBA00022723"/>
    </source>
</evidence>
<evidence type="ECO:0000256" key="3">
    <source>
        <dbReference type="ARBA" id="ARBA00022737"/>
    </source>
</evidence>
<feature type="domain" description="C2H2-type" evidence="9">
    <location>
        <begin position="320"/>
        <end position="349"/>
    </location>
</feature>
<dbReference type="FunFam" id="3.30.160.60:FF:000072">
    <property type="entry name" value="zinc finger protein 143 isoform X1"/>
    <property type="match status" value="1"/>
</dbReference>
<dbReference type="FunFam" id="3.30.160.60:FF:000744">
    <property type="entry name" value="zinc finger E-box-binding homeobox 1"/>
    <property type="match status" value="1"/>
</dbReference>
<feature type="region of interest" description="Disordered" evidence="8">
    <location>
        <begin position="514"/>
        <end position="574"/>
    </location>
</feature>
<dbReference type="FunFam" id="3.30.160.60:FF:000125">
    <property type="entry name" value="Putative zinc finger protein 143"/>
    <property type="match status" value="1"/>
</dbReference>
<feature type="region of interest" description="Disordered" evidence="8">
    <location>
        <begin position="1"/>
        <end position="50"/>
    </location>
</feature>
<dbReference type="GO" id="GO:0008270">
    <property type="term" value="F:zinc ion binding"/>
    <property type="evidence" value="ECO:0007669"/>
    <property type="project" value="UniProtKB-KW"/>
</dbReference>
<dbReference type="InterPro" id="IPR013087">
    <property type="entry name" value="Znf_C2H2_type"/>
</dbReference>
<evidence type="ECO:0000313" key="10">
    <source>
        <dbReference type="EMBL" id="KAJ3744681.1"/>
    </source>
</evidence>
<protein>
    <recommendedName>
        <fullName evidence="9">C2H2-type domain-containing protein</fullName>
    </recommendedName>
</protein>
<dbReference type="GO" id="GO:0031519">
    <property type="term" value="C:PcG protein complex"/>
    <property type="evidence" value="ECO:0007669"/>
    <property type="project" value="TreeGrafter"/>
</dbReference>
<keyword evidence="11" id="KW-1185">Reference proteome</keyword>
<dbReference type="GO" id="GO:0000978">
    <property type="term" value="F:RNA polymerase II cis-regulatory region sequence-specific DNA binding"/>
    <property type="evidence" value="ECO:0007669"/>
    <property type="project" value="TreeGrafter"/>
</dbReference>
<dbReference type="GO" id="GO:0005667">
    <property type="term" value="C:transcription regulator complex"/>
    <property type="evidence" value="ECO:0007669"/>
    <property type="project" value="TreeGrafter"/>
</dbReference>
<dbReference type="PANTHER" id="PTHR14003">
    <property type="entry name" value="TRANSCRIPTIONAL REPRESSOR PROTEIN YY"/>
    <property type="match status" value="1"/>
</dbReference>
<evidence type="ECO:0000256" key="6">
    <source>
        <dbReference type="ARBA" id="ARBA00023242"/>
    </source>
</evidence>
<proteinExistence type="predicted"/>
<evidence type="ECO:0000256" key="7">
    <source>
        <dbReference type="PROSITE-ProRule" id="PRU00042"/>
    </source>
</evidence>
<keyword evidence="6" id="KW-0539">Nucleus</keyword>
<dbReference type="PANTHER" id="PTHR14003:SF20">
    <property type="entry name" value="FINGER DOMAIN PROTEIN, PUTATIVE (AFU_ORTHOLOGUE AFUA_4G10380)-RELATED"/>
    <property type="match status" value="1"/>
</dbReference>
<feature type="compositionally biased region" description="Polar residues" evidence="8">
    <location>
        <begin position="258"/>
        <end position="283"/>
    </location>
</feature>
<feature type="compositionally biased region" description="Acidic residues" evidence="8">
    <location>
        <begin position="514"/>
        <end position="524"/>
    </location>
</feature>
<feature type="compositionally biased region" description="Basic and acidic residues" evidence="8">
    <location>
        <begin position="195"/>
        <end position="215"/>
    </location>
</feature>
<dbReference type="AlphaFoldDB" id="A0A9W8P0W1"/>
<feature type="region of interest" description="Disordered" evidence="8">
    <location>
        <begin position="162"/>
        <end position="242"/>
    </location>
</feature>
<accession>A0A9W8P0W1</accession>
<keyword evidence="2" id="KW-0479">Metal-binding</keyword>
<keyword evidence="4 7" id="KW-0863">Zinc-finger</keyword>
<dbReference type="GO" id="GO:0045893">
    <property type="term" value="P:positive regulation of DNA-templated transcription"/>
    <property type="evidence" value="ECO:0007669"/>
    <property type="project" value="UniProtKB-ARBA"/>
</dbReference>
<name>A0A9W8P0W1_9AGAR</name>
<organism evidence="10 11">
    <name type="scientific">Lentinula detonsa</name>
    <dbReference type="NCBI Taxonomy" id="2804962"/>
    <lineage>
        <taxon>Eukaryota</taxon>
        <taxon>Fungi</taxon>
        <taxon>Dikarya</taxon>
        <taxon>Basidiomycota</taxon>
        <taxon>Agaricomycotina</taxon>
        <taxon>Agaricomycetes</taxon>
        <taxon>Agaricomycetidae</taxon>
        <taxon>Agaricales</taxon>
        <taxon>Marasmiineae</taxon>
        <taxon>Omphalotaceae</taxon>
        <taxon>Lentinula</taxon>
    </lineage>
</organism>
<evidence type="ECO:0000313" key="11">
    <source>
        <dbReference type="Proteomes" id="UP001142393"/>
    </source>
</evidence>
<evidence type="ECO:0000256" key="8">
    <source>
        <dbReference type="SAM" id="MobiDB-lite"/>
    </source>
</evidence>
<dbReference type="SUPFAM" id="SSF57667">
    <property type="entry name" value="beta-beta-alpha zinc fingers"/>
    <property type="match status" value="2"/>
</dbReference>
<gene>
    <name evidence="10" type="ORF">DFH05DRAFT_1074749</name>
</gene>
<evidence type="ECO:0000256" key="1">
    <source>
        <dbReference type="ARBA" id="ARBA00004123"/>
    </source>
</evidence>
<dbReference type="PROSITE" id="PS00028">
    <property type="entry name" value="ZINC_FINGER_C2H2_1"/>
    <property type="match status" value="4"/>
</dbReference>
<dbReference type="GO" id="GO:0000785">
    <property type="term" value="C:chromatin"/>
    <property type="evidence" value="ECO:0007669"/>
    <property type="project" value="TreeGrafter"/>
</dbReference>
<dbReference type="PROSITE" id="PS50157">
    <property type="entry name" value="ZINC_FINGER_C2H2_2"/>
    <property type="match status" value="4"/>
</dbReference>
<feature type="compositionally biased region" description="Basic and acidic residues" evidence="8">
    <location>
        <begin position="543"/>
        <end position="558"/>
    </location>
</feature>
<dbReference type="Pfam" id="PF00096">
    <property type="entry name" value="zf-C2H2"/>
    <property type="match status" value="4"/>
</dbReference>
<dbReference type="GO" id="GO:0000981">
    <property type="term" value="F:DNA-binding transcription factor activity, RNA polymerase II-specific"/>
    <property type="evidence" value="ECO:0007669"/>
    <property type="project" value="UniProtKB-ARBA"/>
</dbReference>
<dbReference type="EMBL" id="JANVFU010000006">
    <property type="protein sequence ID" value="KAJ3744681.1"/>
    <property type="molecule type" value="Genomic_DNA"/>
</dbReference>
<feature type="domain" description="C2H2-type" evidence="9">
    <location>
        <begin position="350"/>
        <end position="379"/>
    </location>
</feature>
<dbReference type="InterPro" id="IPR036236">
    <property type="entry name" value="Znf_C2H2_sf"/>
</dbReference>
<evidence type="ECO:0000256" key="5">
    <source>
        <dbReference type="ARBA" id="ARBA00022833"/>
    </source>
</evidence>
<dbReference type="SMART" id="SM00355">
    <property type="entry name" value="ZnF_C2H2"/>
    <property type="match status" value="4"/>
</dbReference>
<dbReference type="Gene3D" id="3.30.160.60">
    <property type="entry name" value="Classic Zinc Finger"/>
    <property type="match status" value="4"/>
</dbReference>
<evidence type="ECO:0000256" key="4">
    <source>
        <dbReference type="ARBA" id="ARBA00022771"/>
    </source>
</evidence>
<comment type="subcellular location">
    <subcellularLocation>
        <location evidence="1">Nucleus</location>
    </subcellularLocation>
</comment>
<reference evidence="10 11" key="1">
    <citation type="journal article" date="2023" name="Proc. Natl. Acad. Sci. U.S.A.">
        <title>A global phylogenomic analysis of the shiitake genus Lentinula.</title>
        <authorList>
            <person name="Sierra-Patev S."/>
            <person name="Min B."/>
            <person name="Naranjo-Ortiz M."/>
            <person name="Looney B."/>
            <person name="Konkel Z."/>
            <person name="Slot J.C."/>
            <person name="Sakamoto Y."/>
            <person name="Steenwyk J.L."/>
            <person name="Rokas A."/>
            <person name="Carro J."/>
            <person name="Camarero S."/>
            <person name="Ferreira P."/>
            <person name="Molpeceres G."/>
            <person name="Ruiz-Duenas F.J."/>
            <person name="Serrano A."/>
            <person name="Henrissat B."/>
            <person name="Drula E."/>
            <person name="Hughes K.W."/>
            <person name="Mata J.L."/>
            <person name="Ishikawa N.K."/>
            <person name="Vargas-Isla R."/>
            <person name="Ushijima S."/>
            <person name="Smith C.A."/>
            <person name="Donoghue J."/>
            <person name="Ahrendt S."/>
            <person name="Andreopoulos W."/>
            <person name="He G."/>
            <person name="LaButti K."/>
            <person name="Lipzen A."/>
            <person name="Ng V."/>
            <person name="Riley R."/>
            <person name="Sandor L."/>
            <person name="Barry K."/>
            <person name="Martinez A.T."/>
            <person name="Xiao Y."/>
            <person name="Gibbons J.G."/>
            <person name="Terashima K."/>
            <person name="Grigoriev I.V."/>
            <person name="Hibbett D."/>
        </authorList>
    </citation>
    <scope>NUCLEOTIDE SEQUENCE [LARGE SCALE GENOMIC DNA]</scope>
    <source>
        <strain evidence="10 11">TFB7810</strain>
    </source>
</reference>
<feature type="region of interest" description="Disordered" evidence="8">
    <location>
        <begin position="258"/>
        <end position="316"/>
    </location>
</feature>
<sequence>MENDTLTLDLSDVVHDESLGQDAHSHSSPHNQRHPRPASVFESESGLLSSLQPPYEEELDAHDRGQTLSTSSLEMLENELVNLLHQNASAAAANAALVSAAAQQHQSASPTGEQETSTATDIGSYLSGLAVVLQAAQAQAQLNDSDRIALDALLSAKDLSALGDKGNQSTRAAPSFHSLTAAEESREPSRKRRRRGDEESREDFLYTELHGRSDDEGTDDGGTDSRPARNDESAANSLPHTDFTDINDIFTHLSTQLTTQFESDPNNSPRTLHFPTSGSTVLAPSNRSSAQPVASSSSFVIESHPPKKAKKTKEKLKSTHVCEQPDCLKAFTRRSDLLRHMRIHTGERPFVCSHPGCGKTFIQRSALHVHSRVHTGEKPHCCEYPDCGKTFGDSSSLARHRRTHTGKRPYKCEDPQCEKTFTRRTALIQHMHTHDPKWQSDPKLHYSFSAPNAAQTSEEDEQDLSESVRTISDLFQSNALVPEPAPEPDSLDRVASISAEIAAAIAQAHQRVFEEEEEQSDYEQEMSARETITLNTSGIRGLGAEDRLHRGDSEDERFPQPLRALKNNSNKRKR</sequence>
<feature type="compositionally biased region" description="Low complexity" evidence="8">
    <location>
        <begin position="285"/>
        <end position="298"/>
    </location>
</feature>
<feature type="domain" description="C2H2-type" evidence="9">
    <location>
        <begin position="410"/>
        <end position="439"/>
    </location>
</feature>
<feature type="domain" description="C2H2-type" evidence="9">
    <location>
        <begin position="380"/>
        <end position="409"/>
    </location>
</feature>
<dbReference type="FunFam" id="3.30.160.60:FF:001732">
    <property type="entry name" value="Zgc:162936"/>
    <property type="match status" value="1"/>
</dbReference>